<protein>
    <submittedName>
        <fullName evidence="2">Possible integrase</fullName>
    </submittedName>
</protein>
<reference evidence="3" key="1">
    <citation type="journal article" date="2006" name="Proc. Natl. Acad. Sci. U.S.A.">
        <title>The complete genome of Rhodococcus sp. RHA1 provides insights into a catabolic powerhouse.</title>
        <authorList>
            <person name="McLeod M.P."/>
            <person name="Warren R.L."/>
            <person name="Hsiao W.W.L."/>
            <person name="Araki N."/>
            <person name="Myhre M."/>
            <person name="Fernandes C."/>
            <person name="Miyazawa D."/>
            <person name="Wong W."/>
            <person name="Lillquist A.L."/>
            <person name="Wang D."/>
            <person name="Dosanjh M."/>
            <person name="Hara H."/>
            <person name="Petrescu A."/>
            <person name="Morin R.D."/>
            <person name="Yang G."/>
            <person name="Stott J.M."/>
            <person name="Schein J.E."/>
            <person name="Shin H."/>
            <person name="Smailus D."/>
            <person name="Siddiqui A.S."/>
            <person name="Marra M.A."/>
            <person name="Jones S.J.M."/>
            <person name="Holt R."/>
            <person name="Brinkman F.S.L."/>
            <person name="Miyauchi K."/>
            <person name="Fukuda M."/>
            <person name="Davies J.E."/>
            <person name="Mohn W.W."/>
            <person name="Eltis L.D."/>
        </authorList>
    </citation>
    <scope>NUCLEOTIDE SEQUENCE [LARGE SCALE GENOMIC DNA]</scope>
    <source>
        <strain evidence="3">RHA1</strain>
    </source>
</reference>
<dbReference type="KEGG" id="rha:RHA1_ro08013"/>
<dbReference type="SUPFAM" id="SSF47823">
    <property type="entry name" value="lambda integrase-like, N-terminal domain"/>
    <property type="match status" value="1"/>
</dbReference>
<keyword evidence="1" id="KW-0238">DNA-binding</keyword>
<dbReference type="HOGENOM" id="CLU_1460213_0_0_11"/>
<dbReference type="EMBL" id="CP000432">
    <property type="protein sequence ID" value="ABG99060.1"/>
    <property type="molecule type" value="Genomic_DNA"/>
</dbReference>
<dbReference type="InterPro" id="IPR010998">
    <property type="entry name" value="Integrase_recombinase_N"/>
</dbReference>
<dbReference type="AlphaFoldDB" id="Q0S076"/>
<evidence type="ECO:0000256" key="1">
    <source>
        <dbReference type="ARBA" id="ARBA00023125"/>
    </source>
</evidence>
<keyword evidence="2" id="KW-0614">Plasmid</keyword>
<geneLocation type="plasmid" evidence="2 3">
    <name>pRHL1</name>
</geneLocation>
<dbReference type="Proteomes" id="UP000008710">
    <property type="component" value="Plasmid pRHL1"/>
</dbReference>
<accession>Q0S076</accession>
<evidence type="ECO:0000313" key="3">
    <source>
        <dbReference type="Proteomes" id="UP000008710"/>
    </source>
</evidence>
<organism evidence="2 3">
    <name type="scientific">Rhodococcus jostii (strain RHA1)</name>
    <dbReference type="NCBI Taxonomy" id="101510"/>
    <lineage>
        <taxon>Bacteria</taxon>
        <taxon>Bacillati</taxon>
        <taxon>Actinomycetota</taxon>
        <taxon>Actinomycetes</taxon>
        <taxon>Mycobacteriales</taxon>
        <taxon>Nocardiaceae</taxon>
        <taxon>Rhodococcus</taxon>
    </lineage>
</organism>
<dbReference type="Gene3D" id="1.10.150.130">
    <property type="match status" value="1"/>
</dbReference>
<evidence type="ECO:0000313" key="2">
    <source>
        <dbReference type="EMBL" id="ABG99060.1"/>
    </source>
</evidence>
<dbReference type="GO" id="GO:0003677">
    <property type="term" value="F:DNA binding"/>
    <property type="evidence" value="ECO:0007669"/>
    <property type="project" value="UniProtKB-KW"/>
</dbReference>
<proteinExistence type="predicted"/>
<name>Q0S076_RHOJR</name>
<gene>
    <name evidence="2" type="ordered locus">RHA1_ro08013</name>
</gene>
<sequence length="185" mass="19729">MSSLPTWAVEAATVSADRVPVGPRPIYCSRTPVLVTVSALLAVRTGEWGLAPELTEDAAARIAGGVSSSRAEGTRRTYASAWRFSTWFIAHRHTVLPAHPVTVAAIGYRHRATGHPTCTLTSWCAREPPSMLSGIRRTYATAGDRPRTPRAPLLVDDIVTIVTAARQAVTGWAPRSTAGATPLCC</sequence>